<protein>
    <submittedName>
        <fullName evidence="4">Uncharacterized protein</fullName>
    </submittedName>
</protein>
<dbReference type="Proteomes" id="UP000887572">
    <property type="component" value="Unplaced"/>
</dbReference>
<feature type="signal peptide" evidence="2">
    <location>
        <begin position="1"/>
        <end position="15"/>
    </location>
</feature>
<evidence type="ECO:0000313" key="4">
    <source>
        <dbReference type="WBParaSite" id="Gr19_v10_g5722.t1"/>
    </source>
</evidence>
<keyword evidence="3" id="KW-1185">Reference proteome</keyword>
<reference evidence="4" key="1">
    <citation type="submission" date="2022-11" db="UniProtKB">
        <authorList>
            <consortium name="WormBaseParasite"/>
        </authorList>
    </citation>
    <scope>IDENTIFICATION</scope>
</reference>
<name>A0A914HY43_GLORO</name>
<evidence type="ECO:0000256" key="1">
    <source>
        <dbReference type="SAM" id="MobiDB-lite"/>
    </source>
</evidence>
<evidence type="ECO:0000256" key="2">
    <source>
        <dbReference type="SAM" id="SignalP"/>
    </source>
</evidence>
<feature type="compositionally biased region" description="Acidic residues" evidence="1">
    <location>
        <begin position="392"/>
        <end position="406"/>
    </location>
</feature>
<feature type="region of interest" description="Disordered" evidence="1">
    <location>
        <begin position="391"/>
        <end position="423"/>
    </location>
</feature>
<feature type="chain" id="PRO_5036767803" evidence="2">
    <location>
        <begin position="16"/>
        <end position="430"/>
    </location>
</feature>
<dbReference type="AlphaFoldDB" id="A0A914HY43"/>
<evidence type="ECO:0000313" key="3">
    <source>
        <dbReference type="Proteomes" id="UP000887572"/>
    </source>
</evidence>
<keyword evidence="2" id="KW-0732">Signal</keyword>
<sequence>MLLICVILMPIIVYSQMLDLNVGYNKLTLQIIPSLNKDKAHLYHIVAFCNTGETLYAKRNHSKSVQTPLIKNAPNFDDVITFMFDNEQCANYRIYVWLELEDDQNWITWPAAYKKEMIEKNIINHRIVFSNYFHLTISPTLEGHDIFYSIRVFCGESENPQKEVTIGEGSKKSAETFSDDDDYTKYKFKTYTKRTTMVIFNSEKPQCNNNNTYHIKVWAMHKHWLYLYPTDRPIVHYVCKSKGTGEKRNIYFMNHFQLTIEPKLPEDDEHIYYVEVQCYNNINVQTFKTITRGSTYVVLHKFSCEAYDIAAQKVPKKWTLQIELFKREIEETKGALESNVTINNGYTFIFDYEKCLNNWPARSKRITVPTFKNGSASKQKTDKEKFRTFIELSDDDDDDDDDENGNEEPKQKKAKKSEEESDDCYYYYDD</sequence>
<accession>A0A914HY43</accession>
<dbReference type="WBParaSite" id="Gr19_v10_g5722.t1">
    <property type="protein sequence ID" value="Gr19_v10_g5722.t1"/>
    <property type="gene ID" value="Gr19_v10_g5722"/>
</dbReference>
<proteinExistence type="predicted"/>
<organism evidence="3 4">
    <name type="scientific">Globodera rostochiensis</name>
    <name type="common">Golden nematode worm</name>
    <name type="synonym">Heterodera rostochiensis</name>
    <dbReference type="NCBI Taxonomy" id="31243"/>
    <lineage>
        <taxon>Eukaryota</taxon>
        <taxon>Metazoa</taxon>
        <taxon>Ecdysozoa</taxon>
        <taxon>Nematoda</taxon>
        <taxon>Chromadorea</taxon>
        <taxon>Rhabditida</taxon>
        <taxon>Tylenchina</taxon>
        <taxon>Tylenchomorpha</taxon>
        <taxon>Tylenchoidea</taxon>
        <taxon>Heteroderidae</taxon>
        <taxon>Heteroderinae</taxon>
        <taxon>Globodera</taxon>
    </lineage>
</organism>